<accession>A0AB39FAD3</accession>
<evidence type="ECO:0000313" key="15">
    <source>
        <dbReference type="EMBL" id="XDJ90505.1"/>
    </source>
</evidence>
<dbReference type="PROSITE" id="PS51257">
    <property type="entry name" value="PROKAR_LIPOPROTEIN"/>
    <property type="match status" value="1"/>
</dbReference>
<proteinExistence type="predicted"/>
<evidence type="ECO:0008006" key="19">
    <source>
        <dbReference type="Google" id="ProtNLM"/>
    </source>
</evidence>
<evidence type="ECO:0000313" key="6">
    <source>
        <dbReference type="EMBL" id="XDJ60824.1"/>
    </source>
</evidence>
<evidence type="ECO:0000313" key="13">
    <source>
        <dbReference type="EMBL" id="XDJ84782.1"/>
    </source>
</evidence>
<dbReference type="AlphaFoldDB" id="A0AB39FAD3"/>
<dbReference type="EMBL" id="CP158259">
    <property type="protein sequence ID" value="XDJ60824.1"/>
    <property type="molecule type" value="Genomic_DNA"/>
</dbReference>
<evidence type="ECO:0000313" key="3">
    <source>
        <dbReference type="EMBL" id="XDJ53079.1"/>
    </source>
</evidence>
<keyword evidence="1" id="KW-0732">Signal</keyword>
<organism evidence="10">
    <name type="scientific">Castellaniella ginsengisoli</name>
    <dbReference type="NCBI Taxonomy" id="546114"/>
    <lineage>
        <taxon>Bacteria</taxon>
        <taxon>Pseudomonadati</taxon>
        <taxon>Pseudomonadota</taxon>
        <taxon>Betaproteobacteria</taxon>
        <taxon>Burkholderiales</taxon>
        <taxon>Alcaligenaceae</taxon>
        <taxon>Castellaniella</taxon>
    </lineage>
</organism>
<dbReference type="EMBL" id="CP158273">
    <property type="protein sequence ID" value="XDJ94880.1"/>
    <property type="molecule type" value="Genomic_DNA"/>
</dbReference>
<dbReference type="EMBL" id="CP158261">
    <property type="protein sequence ID" value="XDJ67683.1"/>
    <property type="molecule type" value="Genomic_DNA"/>
</dbReference>
<evidence type="ECO:0000313" key="11">
    <source>
        <dbReference type="EMBL" id="XDJ76259.1"/>
    </source>
</evidence>
<dbReference type="EMBL" id="CP158268">
    <property type="protein sequence ID" value="XDJ84782.1"/>
    <property type="molecule type" value="Genomic_DNA"/>
</dbReference>
<dbReference type="EMBL" id="CP158264">
    <property type="protein sequence ID" value="XDJ75733.1"/>
    <property type="molecule type" value="Genomic_DNA"/>
</dbReference>
<reference evidence="10" key="1">
    <citation type="submission" date="2024-05" db="EMBL/GenBank/DDBJ databases">
        <authorList>
            <person name="Luo Y.-C."/>
            <person name="Nicholds J."/>
            <person name="Mortimer T."/>
            <person name="Maboni G."/>
        </authorList>
    </citation>
    <scope>NUCLEOTIDE SEQUENCE</scope>
    <source>
        <strain evidence="17">124370</strain>
        <strain evidence="18">124566</strain>
        <strain evidence="16">124953</strain>
        <strain evidence="15">130308</strain>
        <strain evidence="14">130416</strain>
        <strain evidence="13">140124</strain>
        <strain evidence="12">143751</strain>
        <strain evidence="11">143769</strain>
        <strain evidence="10">143811</strain>
        <strain evidence="9">143936</strain>
        <strain evidence="8">145849</strain>
        <strain evidence="7">145850</strain>
        <strain evidence="6">145852</strain>
        <strain evidence="5">148131</strain>
        <strain evidence="4">150221</strain>
        <strain evidence="3">150964</strain>
        <strain evidence="2">153271</strain>
    </source>
</reference>
<evidence type="ECO:0000313" key="4">
    <source>
        <dbReference type="EMBL" id="XDJ55749.1"/>
    </source>
</evidence>
<gene>
    <name evidence="5" type="ORF">ABRY90_00495</name>
    <name evidence="8" type="ORF">ABRY91_06650</name>
    <name evidence="6" type="ORF">ABRY92_12720</name>
    <name evidence="16" type="ORF">ABRY95_01560</name>
    <name evidence="12" type="ORF">ABRY96_04930</name>
    <name evidence="10" type="ORF">ABRY97_06245</name>
    <name evidence="14" type="ORF">ABRY98_06140</name>
    <name evidence="4" type="ORF">ABRZ00_00740</name>
    <name evidence="3" type="ORF">ABRZ01_00770</name>
    <name evidence="2" type="ORF">ABRZ02_01650</name>
    <name evidence="7" type="ORF">ABRZ03_04280</name>
    <name evidence="17" type="ORF">ABRZ05_07030</name>
    <name evidence="9" type="ORF">ABRZ06_08360</name>
    <name evidence="13" type="ORF">ABRZ08_11245</name>
    <name evidence="11" type="ORF">ABRZ10_08725</name>
    <name evidence="18" type="ORF">ABRZ11_06685</name>
    <name evidence="15" type="ORF">ABRZ12_12785</name>
</gene>
<evidence type="ECO:0000313" key="8">
    <source>
        <dbReference type="EMBL" id="XDJ67683.1"/>
    </source>
</evidence>
<feature type="chain" id="PRO_5044174761" description="Lipoprotein" evidence="1">
    <location>
        <begin position="33"/>
        <end position="87"/>
    </location>
</feature>
<dbReference type="EMBL" id="CP158272">
    <property type="protein sequence ID" value="XDK00082.1"/>
    <property type="molecule type" value="Genomic_DNA"/>
</dbReference>
<evidence type="ECO:0000313" key="7">
    <source>
        <dbReference type="EMBL" id="XDJ64561.1"/>
    </source>
</evidence>
<evidence type="ECO:0000313" key="5">
    <source>
        <dbReference type="EMBL" id="XDJ58441.1"/>
    </source>
</evidence>
<dbReference type="EMBL" id="CP158257">
    <property type="protein sequence ID" value="XDJ55749.1"/>
    <property type="molecule type" value="Genomic_DNA"/>
</dbReference>
<dbReference type="EMBL" id="CP158271">
    <property type="protein sequence ID" value="XDJ93736.1"/>
    <property type="molecule type" value="Genomic_DNA"/>
</dbReference>
<dbReference type="KEGG" id="cgin:ABRZ00_00740"/>
<evidence type="ECO:0000313" key="18">
    <source>
        <dbReference type="EMBL" id="XDK00082.1"/>
    </source>
</evidence>
<dbReference type="EMBL" id="CP158260">
    <property type="protein sequence ID" value="XDJ64561.1"/>
    <property type="molecule type" value="Genomic_DNA"/>
</dbReference>
<dbReference type="EMBL" id="CP158265">
    <property type="protein sequence ID" value="XDJ76259.1"/>
    <property type="molecule type" value="Genomic_DNA"/>
</dbReference>
<name>A0AB39FAD3_9BURK</name>
<dbReference type="EMBL" id="CP158253">
    <property type="protein sequence ID" value="XDJ45028.1"/>
    <property type="molecule type" value="Genomic_DNA"/>
</dbReference>
<dbReference type="EMBL" id="CP158256">
    <property type="protein sequence ID" value="XDJ53079.1"/>
    <property type="molecule type" value="Genomic_DNA"/>
</dbReference>
<feature type="signal peptide" evidence="1">
    <location>
        <begin position="1"/>
        <end position="32"/>
    </location>
</feature>
<sequence>MSVRTSCRFGMALLLAALISGCSLLGSEGAGAGSPGAYSSSSGECSWNRSRCLYEGAYEPGERDYAEQEAKALNRAALEKLRRNAGR</sequence>
<evidence type="ECO:0000313" key="17">
    <source>
        <dbReference type="EMBL" id="XDJ94880.1"/>
    </source>
</evidence>
<evidence type="ECO:0000313" key="2">
    <source>
        <dbReference type="EMBL" id="XDJ45028.1"/>
    </source>
</evidence>
<protein>
    <recommendedName>
        <fullName evidence="19">Lipoprotein</fullName>
    </recommendedName>
</protein>
<dbReference type="EMBL" id="CP158269">
    <property type="protein sequence ID" value="XDJ89129.1"/>
    <property type="molecule type" value="Genomic_DNA"/>
</dbReference>
<evidence type="ECO:0000313" key="12">
    <source>
        <dbReference type="EMBL" id="XDJ83560.1"/>
    </source>
</evidence>
<evidence type="ECO:0000313" key="16">
    <source>
        <dbReference type="EMBL" id="XDJ93736.1"/>
    </source>
</evidence>
<evidence type="ECO:0000313" key="14">
    <source>
        <dbReference type="EMBL" id="XDJ89129.1"/>
    </source>
</evidence>
<dbReference type="EMBL" id="CP158270">
    <property type="protein sequence ID" value="XDJ90505.1"/>
    <property type="molecule type" value="Genomic_DNA"/>
</dbReference>
<dbReference type="EMBL" id="CP158266">
    <property type="protein sequence ID" value="XDJ83560.1"/>
    <property type="molecule type" value="Genomic_DNA"/>
</dbReference>
<evidence type="ECO:0000313" key="10">
    <source>
        <dbReference type="EMBL" id="XDJ75733.1"/>
    </source>
</evidence>
<dbReference type="EMBL" id="CP158258">
    <property type="protein sequence ID" value="XDJ58441.1"/>
    <property type="molecule type" value="Genomic_DNA"/>
</dbReference>
<dbReference type="EMBL" id="CP158263">
    <property type="protein sequence ID" value="XDJ70955.1"/>
    <property type="molecule type" value="Genomic_DNA"/>
</dbReference>
<evidence type="ECO:0000313" key="9">
    <source>
        <dbReference type="EMBL" id="XDJ70955.1"/>
    </source>
</evidence>
<evidence type="ECO:0000256" key="1">
    <source>
        <dbReference type="SAM" id="SignalP"/>
    </source>
</evidence>